<organism evidence="2 3">
    <name type="scientific">Paenibacillus pinisoli</name>
    <dbReference type="NCBI Taxonomy" id="1276110"/>
    <lineage>
        <taxon>Bacteria</taxon>
        <taxon>Bacillati</taxon>
        <taxon>Bacillota</taxon>
        <taxon>Bacilli</taxon>
        <taxon>Bacillales</taxon>
        <taxon>Paenibacillaceae</taxon>
        <taxon>Paenibacillus</taxon>
    </lineage>
</organism>
<accession>A0A3A6PX00</accession>
<dbReference type="PROSITE" id="PS51257">
    <property type="entry name" value="PROKAR_LIPOPROTEIN"/>
    <property type="match status" value="1"/>
</dbReference>
<feature type="signal peptide" evidence="1">
    <location>
        <begin position="1"/>
        <end position="19"/>
    </location>
</feature>
<keyword evidence="1" id="KW-0732">Signal</keyword>
<sequence>MKNWIFLLTFFAWAAVLQACDSAPAEPFRQVVQSEYTGLVAKVDKSELIQLADVILRGIVTAHRPEYDSDSMPVTDTDIEVLEVFKGKPEDVVAVRTKGRNPYRALFDGRLSGYLPGDEVILFLNHRYANPPDKDDLGYYVVGVDQGAFLIETRNSRKFMNNKANNEYGFTYDEFNQQLHETMAAAEPERTLTTILITKVDKHGLERTANVILRGKVLSQTPDHDSYVNPVTDTVVGVLEVYRGEPKEDIIVRTPGLSQYTRAKLREEGLGAYEADDEVILFLTDQKGERPDKDEFDYFVVGMGQGAFLLEKHKGKKQIVSKANEEYGFTYKSFKKQLKQLEKENREASPSKE</sequence>
<dbReference type="EMBL" id="QXQB01000001">
    <property type="protein sequence ID" value="RJX41371.1"/>
    <property type="molecule type" value="Genomic_DNA"/>
</dbReference>
<reference evidence="2 3" key="1">
    <citation type="submission" date="2018-09" db="EMBL/GenBank/DDBJ databases">
        <title>Paenibacillus aracenensis nov. sp. isolated from a cave in southern Spain.</title>
        <authorList>
            <person name="Jurado V."/>
            <person name="Gutierrez-Patricio S."/>
            <person name="Gonzalez-Pimentel J.L."/>
            <person name="Miller A.Z."/>
            <person name="Laiz L."/>
            <person name="Saiz-Jimenez C."/>
        </authorList>
    </citation>
    <scope>NUCLEOTIDE SEQUENCE [LARGE SCALE GENOMIC DNA]</scope>
    <source>
        <strain evidence="2 3">JCM 19203</strain>
    </source>
</reference>
<gene>
    <name evidence="2" type="ORF">D3P09_05180</name>
</gene>
<dbReference type="AlphaFoldDB" id="A0A3A6PX00"/>
<dbReference type="OrthoDB" id="2588409at2"/>
<feature type="chain" id="PRO_5038742265" evidence="1">
    <location>
        <begin position="20"/>
        <end position="353"/>
    </location>
</feature>
<evidence type="ECO:0000313" key="2">
    <source>
        <dbReference type="EMBL" id="RJX41371.1"/>
    </source>
</evidence>
<comment type="caution">
    <text evidence="2">The sequence shown here is derived from an EMBL/GenBank/DDBJ whole genome shotgun (WGS) entry which is preliminary data.</text>
</comment>
<protein>
    <submittedName>
        <fullName evidence="2">Uncharacterized protein</fullName>
    </submittedName>
</protein>
<evidence type="ECO:0000313" key="3">
    <source>
        <dbReference type="Proteomes" id="UP000267798"/>
    </source>
</evidence>
<keyword evidence="3" id="KW-1185">Reference proteome</keyword>
<name>A0A3A6PX00_9BACL</name>
<dbReference type="Proteomes" id="UP000267798">
    <property type="component" value="Unassembled WGS sequence"/>
</dbReference>
<dbReference type="RefSeq" id="WP_120107759.1">
    <property type="nucleotide sequence ID" value="NZ_QXQB01000001.1"/>
</dbReference>
<evidence type="ECO:0000256" key="1">
    <source>
        <dbReference type="SAM" id="SignalP"/>
    </source>
</evidence>
<proteinExistence type="predicted"/>